<dbReference type="EMBL" id="WTYF01000004">
    <property type="protein sequence ID" value="MXO50937.1"/>
    <property type="molecule type" value="Genomic_DNA"/>
</dbReference>
<dbReference type="AlphaFoldDB" id="A0A844Y0G6"/>
<dbReference type="Pfam" id="PF01757">
    <property type="entry name" value="Acyl_transf_3"/>
    <property type="match status" value="1"/>
</dbReference>
<feature type="transmembrane region" description="Helical" evidence="1">
    <location>
        <begin position="7"/>
        <end position="26"/>
    </location>
</feature>
<sequence>MMQGSRYATLDAMRGMAAIAVMVWHTPGGSDLVPGGFLAVDLFFAMSGFVIAMSYGERLAAGLPAATFMKLRIARLWPMLFLGAVPTVLVGGWAGSLILVPDPDARSLFPLTPVYWSLLFEMIAYVVFACGLYRLSTRTLVLMCGTCGIMLAALVLGKGPPFHEFGAFWFALPHGLARLAFPFVLGMLAYRHLAGANAVRKETALAWLVPTGAVAAMCMVPTKDDIAALAFVLLAVPAALLFALRFEVPQVRIADRLSDLSYPLYCIHVTGLLVLDAAGVPASLSWALLIVLALYLDKIWDRPVRNWLRDVLTRRVRSRQPA</sequence>
<proteinExistence type="predicted"/>
<dbReference type="PANTHER" id="PTHR23028">
    <property type="entry name" value="ACETYLTRANSFERASE"/>
    <property type="match status" value="1"/>
</dbReference>
<keyword evidence="1" id="KW-0812">Transmembrane</keyword>
<evidence type="ECO:0000259" key="2">
    <source>
        <dbReference type="Pfam" id="PF01757"/>
    </source>
</evidence>
<evidence type="ECO:0000313" key="3">
    <source>
        <dbReference type="EMBL" id="MXO50937.1"/>
    </source>
</evidence>
<evidence type="ECO:0000256" key="1">
    <source>
        <dbReference type="SAM" id="Phobius"/>
    </source>
</evidence>
<evidence type="ECO:0000313" key="4">
    <source>
        <dbReference type="Proteomes" id="UP000444185"/>
    </source>
</evidence>
<dbReference type="GO" id="GO:0016747">
    <property type="term" value="F:acyltransferase activity, transferring groups other than amino-acyl groups"/>
    <property type="evidence" value="ECO:0007669"/>
    <property type="project" value="InterPro"/>
</dbReference>
<feature type="transmembrane region" description="Helical" evidence="1">
    <location>
        <begin position="76"/>
        <end position="94"/>
    </location>
</feature>
<protein>
    <submittedName>
        <fullName evidence="3">Acyltransferase family protein</fullName>
    </submittedName>
</protein>
<reference evidence="3 4" key="1">
    <citation type="submission" date="2019-12" db="EMBL/GenBank/DDBJ databases">
        <title>Genomic-based taxomic classification of the family Erythrobacteraceae.</title>
        <authorList>
            <person name="Xu L."/>
        </authorList>
    </citation>
    <scope>NUCLEOTIDE SEQUENCE [LARGE SCALE GENOMIC DNA]</scope>
    <source>
        <strain evidence="3 4">DSM 16225</strain>
    </source>
</reference>
<dbReference type="OrthoDB" id="9796461at2"/>
<feature type="transmembrane region" description="Helical" evidence="1">
    <location>
        <begin position="168"/>
        <end position="190"/>
    </location>
</feature>
<gene>
    <name evidence="3" type="ORF">GRI42_06420</name>
</gene>
<dbReference type="PANTHER" id="PTHR23028:SF134">
    <property type="entry name" value="PUTATIVE (AFU_ORTHOLOGUE AFUA_4G08520)-RELATED"/>
    <property type="match status" value="1"/>
</dbReference>
<keyword evidence="3" id="KW-0012">Acyltransferase</keyword>
<organism evidence="3 4">
    <name type="scientific">Qipengyuania gaetbuli</name>
    <dbReference type="NCBI Taxonomy" id="266952"/>
    <lineage>
        <taxon>Bacteria</taxon>
        <taxon>Pseudomonadati</taxon>
        <taxon>Pseudomonadota</taxon>
        <taxon>Alphaproteobacteria</taxon>
        <taxon>Sphingomonadales</taxon>
        <taxon>Erythrobacteraceae</taxon>
        <taxon>Qipengyuania</taxon>
    </lineage>
</organism>
<keyword evidence="1" id="KW-1133">Transmembrane helix</keyword>
<dbReference type="Proteomes" id="UP000444185">
    <property type="component" value="Unassembled WGS sequence"/>
</dbReference>
<dbReference type="InterPro" id="IPR002656">
    <property type="entry name" value="Acyl_transf_3_dom"/>
</dbReference>
<feature type="domain" description="Acyltransferase 3" evidence="2">
    <location>
        <begin position="9"/>
        <end position="293"/>
    </location>
</feature>
<feature type="transmembrane region" description="Helical" evidence="1">
    <location>
        <begin position="114"/>
        <end position="133"/>
    </location>
</feature>
<feature type="transmembrane region" description="Helical" evidence="1">
    <location>
        <begin position="265"/>
        <end position="296"/>
    </location>
</feature>
<name>A0A844Y0G6_9SPHN</name>
<comment type="caution">
    <text evidence="3">The sequence shown here is derived from an EMBL/GenBank/DDBJ whole genome shotgun (WGS) entry which is preliminary data.</text>
</comment>
<feature type="transmembrane region" description="Helical" evidence="1">
    <location>
        <begin position="140"/>
        <end position="156"/>
    </location>
</feature>
<accession>A0A844Y0G6</accession>
<keyword evidence="3" id="KW-0808">Transferase</keyword>
<keyword evidence="1" id="KW-0472">Membrane</keyword>
<feature type="transmembrane region" description="Helical" evidence="1">
    <location>
        <begin position="226"/>
        <end position="244"/>
    </location>
</feature>
<keyword evidence="4" id="KW-1185">Reference proteome</keyword>
<dbReference type="InterPro" id="IPR050879">
    <property type="entry name" value="Acyltransferase_3"/>
</dbReference>
<dbReference type="RefSeq" id="WP_160607486.1">
    <property type="nucleotide sequence ID" value="NZ_WTYF01000004.1"/>
</dbReference>
<feature type="transmembrane region" description="Helical" evidence="1">
    <location>
        <begin position="32"/>
        <end position="55"/>
    </location>
</feature>